<feature type="region of interest" description="Disordered" evidence="1">
    <location>
        <begin position="34"/>
        <end position="61"/>
    </location>
</feature>
<evidence type="ECO:0000256" key="1">
    <source>
        <dbReference type="SAM" id="MobiDB-lite"/>
    </source>
</evidence>
<organism evidence="3 4">
    <name type="scientific">Intrasporangium calvum</name>
    <dbReference type="NCBI Taxonomy" id="53358"/>
    <lineage>
        <taxon>Bacteria</taxon>
        <taxon>Bacillati</taxon>
        <taxon>Actinomycetota</taxon>
        <taxon>Actinomycetes</taxon>
        <taxon>Micrococcales</taxon>
        <taxon>Intrasporangiaceae</taxon>
        <taxon>Intrasporangium</taxon>
    </lineage>
</organism>
<protein>
    <recommendedName>
        <fullName evidence="5">Secreted protein</fullName>
    </recommendedName>
</protein>
<sequence length="188" mass="19782">MKSLHRVIPAFVAVLVAALLTAILPTTASAASAATPARTPVARPATQPAGQPAQPAAAPVEATADSASVNCSNVRELGTSKVVRDKGMSAFTVRQYIGWCWDSSGSAWMNFASVYVWAQYHNLGFGYRPQAGIVVGGSTDTRGYTVGDNRQRLTYSTPVRTTQSCTQGWGKLLRGGSESDQGLTSLVC</sequence>
<keyword evidence="4" id="KW-1185">Reference proteome</keyword>
<keyword evidence="2" id="KW-0732">Signal</keyword>
<dbReference type="RefSeq" id="WP_272460277.1">
    <property type="nucleotide sequence ID" value="NZ_JAPFQL010000001.1"/>
</dbReference>
<feature type="signal peptide" evidence="2">
    <location>
        <begin position="1"/>
        <end position="30"/>
    </location>
</feature>
<accession>A0ABT5GBT7</accession>
<name>A0ABT5GBT7_9MICO</name>
<comment type="caution">
    <text evidence="3">The sequence shown here is derived from an EMBL/GenBank/DDBJ whole genome shotgun (WGS) entry which is preliminary data.</text>
</comment>
<evidence type="ECO:0000313" key="3">
    <source>
        <dbReference type="EMBL" id="MDC5695735.1"/>
    </source>
</evidence>
<evidence type="ECO:0008006" key="5">
    <source>
        <dbReference type="Google" id="ProtNLM"/>
    </source>
</evidence>
<evidence type="ECO:0000256" key="2">
    <source>
        <dbReference type="SAM" id="SignalP"/>
    </source>
</evidence>
<evidence type="ECO:0000313" key="4">
    <source>
        <dbReference type="Proteomes" id="UP001150259"/>
    </source>
</evidence>
<gene>
    <name evidence="3" type="ORF">OO014_00560</name>
</gene>
<reference evidence="3 4" key="1">
    <citation type="submission" date="2022-11" db="EMBL/GenBank/DDBJ databases">
        <title>Anaerobic phenanthrene biodegradation by a DNRA strain PheN6.</title>
        <authorList>
            <person name="Zhang Z."/>
        </authorList>
    </citation>
    <scope>NUCLEOTIDE SEQUENCE [LARGE SCALE GENOMIC DNA]</scope>
    <source>
        <strain evidence="3 4">PheN6</strain>
    </source>
</reference>
<feature type="chain" id="PRO_5045604098" description="Secreted protein" evidence="2">
    <location>
        <begin position="31"/>
        <end position="188"/>
    </location>
</feature>
<proteinExistence type="predicted"/>
<dbReference type="Proteomes" id="UP001150259">
    <property type="component" value="Unassembled WGS sequence"/>
</dbReference>
<dbReference type="EMBL" id="JAPFQL010000001">
    <property type="protein sequence ID" value="MDC5695735.1"/>
    <property type="molecule type" value="Genomic_DNA"/>
</dbReference>